<dbReference type="PANTHER" id="PTHR44998:SF1">
    <property type="entry name" value="UDP-N-ACETYLGLUCOSAMINE--PEPTIDE N-ACETYLGLUCOSAMINYLTRANSFERASE 110 KDA SUBUNIT"/>
    <property type="match status" value="1"/>
</dbReference>
<accession>A0A2T0K8G4</accession>
<evidence type="ECO:0000313" key="4">
    <source>
        <dbReference type="Proteomes" id="UP000239415"/>
    </source>
</evidence>
<proteinExistence type="predicted"/>
<dbReference type="Pfam" id="PF13181">
    <property type="entry name" value="TPR_8"/>
    <property type="match status" value="1"/>
</dbReference>
<dbReference type="Gene3D" id="1.25.40.10">
    <property type="entry name" value="Tetratricopeptide repeat domain"/>
    <property type="match status" value="3"/>
</dbReference>
<evidence type="ECO:0000313" key="3">
    <source>
        <dbReference type="EMBL" id="PRX19369.1"/>
    </source>
</evidence>
<dbReference type="EMBL" id="PVMZ01000010">
    <property type="protein sequence ID" value="PRX19369.1"/>
    <property type="molecule type" value="Genomic_DNA"/>
</dbReference>
<keyword evidence="2" id="KW-0732">Signal</keyword>
<feature type="signal peptide" evidence="2">
    <location>
        <begin position="1"/>
        <end position="22"/>
    </location>
</feature>
<evidence type="ECO:0000256" key="2">
    <source>
        <dbReference type="SAM" id="SignalP"/>
    </source>
</evidence>
<dbReference type="PANTHER" id="PTHR44998">
    <property type="match status" value="1"/>
</dbReference>
<dbReference type="Pfam" id="PF13432">
    <property type="entry name" value="TPR_16"/>
    <property type="match status" value="1"/>
</dbReference>
<protein>
    <submittedName>
        <fullName evidence="3">Tfp pilus assembly protein PilF</fullName>
    </submittedName>
</protein>
<dbReference type="RefSeq" id="WP_106322260.1">
    <property type="nucleotide sequence ID" value="NZ_BOMO01000053.1"/>
</dbReference>
<gene>
    <name evidence="3" type="ORF">CLV67_110121</name>
</gene>
<dbReference type="InterPro" id="IPR011990">
    <property type="entry name" value="TPR-like_helical_dom_sf"/>
</dbReference>
<feature type="repeat" description="TPR" evidence="1">
    <location>
        <begin position="383"/>
        <end position="416"/>
    </location>
</feature>
<dbReference type="SMART" id="SM00028">
    <property type="entry name" value="TPR"/>
    <property type="match status" value="4"/>
</dbReference>
<keyword evidence="1" id="KW-0802">TPR repeat</keyword>
<sequence>MRRTLVRLGLAAVLAAALLAAAALLTWPRPAPSTAPAVAGQRPADTLAARITRTQQQLRDVPGDWPSWAALGAAYLEQARITADPGLYPKAGQAARQSLTLRSDGNSEALVVLGALANARHDFTGARDQALSAIKSNDHDADAYGVLADALTQLGDASGATDAVQRMLDLRPGLPSYARASYDLELRGRTGEAEALMRQALDAAADPHDRAFCHTQLGDLAFGRGDLVTAGTAYTAALADDPASHGAQHGMARIDAARGDLPAALTRYADLTARVPATSTILEYGHALRLAGRDTEAAAQLALATAAEQLFTANGGTDRLAAAELALAAGRPEEAVTAARAEWAARRHPDVADMLAWSLHTAGRDAEALPYAERAVAGGARSAVYAYHLGMIRLGLGQHDAARTDFERALTTNPYFSPTDADTARRALAGLPAPGDAR</sequence>
<comment type="caution">
    <text evidence="3">The sequence shown here is derived from an EMBL/GenBank/DDBJ whole genome shotgun (WGS) entry which is preliminary data.</text>
</comment>
<dbReference type="InterPro" id="IPR019734">
    <property type="entry name" value="TPR_rpt"/>
</dbReference>
<feature type="chain" id="PRO_5038720155" evidence="2">
    <location>
        <begin position="23"/>
        <end position="438"/>
    </location>
</feature>
<reference evidence="3 4" key="1">
    <citation type="submission" date="2018-03" db="EMBL/GenBank/DDBJ databases">
        <title>Genomic Encyclopedia of Archaeal and Bacterial Type Strains, Phase II (KMG-II): from individual species to whole genera.</title>
        <authorList>
            <person name="Goeker M."/>
        </authorList>
    </citation>
    <scope>NUCLEOTIDE SEQUENCE [LARGE SCALE GENOMIC DNA]</scope>
    <source>
        <strain evidence="3 4">DSM 43146</strain>
    </source>
</reference>
<name>A0A2T0K8G4_9ACTN</name>
<dbReference type="OrthoDB" id="5477158at2"/>
<dbReference type="SUPFAM" id="SSF48452">
    <property type="entry name" value="TPR-like"/>
    <property type="match status" value="1"/>
</dbReference>
<dbReference type="AlphaFoldDB" id="A0A2T0K8G4"/>
<organism evidence="3 4">
    <name type="scientific">Actinoplanes italicus</name>
    <dbReference type="NCBI Taxonomy" id="113567"/>
    <lineage>
        <taxon>Bacteria</taxon>
        <taxon>Bacillati</taxon>
        <taxon>Actinomycetota</taxon>
        <taxon>Actinomycetes</taxon>
        <taxon>Micromonosporales</taxon>
        <taxon>Micromonosporaceae</taxon>
        <taxon>Actinoplanes</taxon>
    </lineage>
</organism>
<evidence type="ECO:0000256" key="1">
    <source>
        <dbReference type="PROSITE-ProRule" id="PRU00339"/>
    </source>
</evidence>
<keyword evidence="4" id="KW-1185">Reference proteome</keyword>
<dbReference type="Proteomes" id="UP000239415">
    <property type="component" value="Unassembled WGS sequence"/>
</dbReference>
<dbReference type="PROSITE" id="PS50005">
    <property type="entry name" value="TPR"/>
    <property type="match status" value="1"/>
</dbReference>